<feature type="region of interest" description="Disordered" evidence="1">
    <location>
        <begin position="1647"/>
        <end position="1714"/>
    </location>
</feature>
<evidence type="ECO:0000313" key="5">
    <source>
        <dbReference type="Proteomes" id="UP000479190"/>
    </source>
</evidence>
<keyword evidence="5" id="KW-1185">Reference proteome</keyword>
<dbReference type="SUPFAM" id="SSF52402">
    <property type="entry name" value="Adenine nucleotide alpha hydrolases-like"/>
    <property type="match status" value="1"/>
</dbReference>
<dbReference type="Gene3D" id="3.40.50.620">
    <property type="entry name" value="HUPs"/>
    <property type="match status" value="1"/>
</dbReference>
<evidence type="ECO:0000259" key="3">
    <source>
        <dbReference type="Pfam" id="PF01171"/>
    </source>
</evidence>
<feature type="non-terminal residue" evidence="4">
    <location>
        <position position="1"/>
    </location>
</feature>
<dbReference type="InterPro" id="IPR000192">
    <property type="entry name" value="Aminotrans_V_dom"/>
</dbReference>
<name>A0A6H5IBB4_9HYME</name>
<dbReference type="Gene3D" id="3.90.1150.10">
    <property type="entry name" value="Aspartate Aminotransferase, domain 1"/>
    <property type="match status" value="1"/>
</dbReference>
<sequence>ETVVCAFTRRISDVSKPDERTALPAHTHASGTKQEKKKKKSEALSVAQNVAKLINNDAIKSSLKRIDALADPASPRAPSCTYVYVHYIPERATYTAIVSPIADCNAVGLIRVRAAVAACATSRLERAHLLRSARSSLFSVCLYELHYASDRVANIWKRGIYILIRTELESAHRIAHSARGEIIAARLRRIKVFGEQLQQLGTAALFEHASCLAITPISIAACQSYLFDRFSFLESLRYAAATHSKDHRYCLGALANSIRKCETNNNIASNLDALPPPHPLVYCDYTATGRSLQFLEDYIVKEVLPYLGDTRASTTICSLQSSLYRHEARGIVRHAVGAGDQDAVLFTGQGTAGALRCLLRNLDLSTPTCVFVGPFEHHANLRPWREYHVRLVRIDETREGFLDLNDLERKLIKERAENPTSRMIGYFSAASCITGVLADDVATTLLLRQYGALSIWDYTSAAPYVKMEMNPNLPGVVETSVHKDAIIFAGHKFIGGAQSPGVLVVKRSLLSEDITAEDMRDSHRYLRDPELRDESGTAGVIEAIRCGLAVHLKENVTHQAIAARQEKITRQVLAHVRTIPELTLLGCSSQNIKRLPTFSFMVRHPRGTYLHHNFVCAVLNDVFGVQARGGCACAGRYAHDLMGIDHKLAKEYEALLLHSELNTHEDTSAETLRPGFARLTFPYFMSEAEVAFVLEALKMVATEGWKLLPQYVLDPESGEWRHHTNSVFKDRRWLGAIRYTDGRMSATERRISGAGVFPQSHGDCLHTARNTFNRARKMAQRSQMQVERSVFYDEKSESLRWFMLPHEAQDLLLGHSQNVKHNVPFDPSNYKLALLEASCGIRRLNSDGPRPGYNPHNPPIVNSPRHRSLPALSCPVELKIRQRSGSTKLDDEEPPLLLLGQKSPATCPTSPMPTMKFAVGEAVTTAAASILGTSPVKSCTIATVNTDASPTKQEDKKSSTSESNNSDESDALSFVARTRCNSLGSSANCRSRSTPNGTTSTPVPIPLSPQTLASLGIAATNGANTRHRHCSCSSQTDLNGSLDPESNNCSPGRSASSLGHVPNTSPGGSCSSSFESALSGTRLGRSSPVLSCGMSHSSEDDLRAYLTEVTKELATEIKSEIREVISKVDDALSETITNDSSVLYPRQVEKQQQQQQQQQDSSFTASDIADYLMELSKEMASEVKSEIRCMVNSVDGLNRYSPDDKSSSGCASPSERRRGFFHSQNSSRSRTPILPSSKVSELAQQDSKMSSECSSDETVIYVVKSSSSSADKDSSGDKKRVKSNTDDEEDHSEPEKALPPKIYSTVNSVSSQDSGINLSFHESDRSVDGSLGPELGRSSSAESTFSRRPRFHTTTSSNSLPLGKPAYRANQNDDLSEDDEIFFSASQQHSSGESSAGEEQLGINGSSLWHCPPKNIWKPAVEAMQEYDMVKDGDRVLLCLASNGKSSMTLLHTLHQYRFYARSKGIEFEIGVANVTTSEDEDSSAAVAYFEALSVPYFSEPVTKDELTEKPVSASCTTFCEKPIRAKLYNLAKKNNYNVLALGQNLDDLTEGFLGSVFSHGKLRTMKAHYFIREQELRVIRPFVYVREKALVQFIESKKLPIFKETLPLETIQKKSDDLISRQEAAHPRVYWSIRSALRPLISAQNLNTENESPSQKRQHQHRRPRTNSFNNASSNSPSSTTSSSSSISSMASSTQQPEDEETDEEPVFCIDKS</sequence>
<dbReference type="OrthoDB" id="420046at2759"/>
<evidence type="ECO:0008006" key="6">
    <source>
        <dbReference type="Google" id="ProtNLM"/>
    </source>
</evidence>
<dbReference type="SUPFAM" id="SSF53383">
    <property type="entry name" value="PLP-dependent transferases"/>
    <property type="match status" value="1"/>
</dbReference>
<feature type="domain" description="tRNA(Ile)-lysidine/2-thiocytidine synthase N-terminal" evidence="3">
    <location>
        <begin position="1442"/>
        <end position="1603"/>
    </location>
</feature>
<dbReference type="EMBL" id="CADCXV010000695">
    <property type="protein sequence ID" value="CAB0032954.1"/>
    <property type="molecule type" value="Genomic_DNA"/>
</dbReference>
<evidence type="ECO:0000313" key="4">
    <source>
        <dbReference type="EMBL" id="CAB0032954.1"/>
    </source>
</evidence>
<dbReference type="InterPro" id="IPR015422">
    <property type="entry name" value="PyrdxlP-dep_Trfase_small"/>
</dbReference>
<dbReference type="PANTHER" id="PTHR43686:SF1">
    <property type="entry name" value="AMINOTRAN_5 DOMAIN-CONTAINING PROTEIN"/>
    <property type="match status" value="1"/>
</dbReference>
<feature type="region of interest" description="Disordered" evidence="1">
    <location>
        <begin position="1195"/>
        <end position="1371"/>
    </location>
</feature>
<feature type="region of interest" description="Disordered" evidence="1">
    <location>
        <begin position="947"/>
        <end position="971"/>
    </location>
</feature>
<feature type="region of interest" description="Disordered" evidence="1">
    <location>
        <begin position="1026"/>
        <end position="1077"/>
    </location>
</feature>
<dbReference type="InterPro" id="IPR014729">
    <property type="entry name" value="Rossmann-like_a/b/a_fold"/>
</dbReference>
<feature type="compositionally biased region" description="Low complexity" evidence="1">
    <location>
        <begin position="1065"/>
        <end position="1077"/>
    </location>
</feature>
<dbReference type="Pfam" id="PF00266">
    <property type="entry name" value="Aminotran_5"/>
    <property type="match status" value="1"/>
</dbReference>
<feature type="compositionally biased region" description="Polar residues" evidence="1">
    <location>
        <begin position="1647"/>
        <end position="1656"/>
    </location>
</feature>
<dbReference type="InterPro" id="IPR015421">
    <property type="entry name" value="PyrdxlP-dep_Trfase_major"/>
</dbReference>
<protein>
    <recommendedName>
        <fullName evidence="6">Aminotransferase class V domain-containing protein</fullName>
    </recommendedName>
</protein>
<feature type="compositionally biased region" description="Low complexity" evidence="1">
    <location>
        <begin position="1667"/>
        <end position="1697"/>
    </location>
</feature>
<feature type="compositionally biased region" description="Acidic residues" evidence="1">
    <location>
        <begin position="1698"/>
        <end position="1707"/>
    </location>
</feature>
<evidence type="ECO:0000256" key="1">
    <source>
        <dbReference type="SAM" id="MobiDB-lite"/>
    </source>
</evidence>
<organism evidence="4 5">
    <name type="scientific">Trichogramma brassicae</name>
    <dbReference type="NCBI Taxonomy" id="86971"/>
    <lineage>
        <taxon>Eukaryota</taxon>
        <taxon>Metazoa</taxon>
        <taxon>Ecdysozoa</taxon>
        <taxon>Arthropoda</taxon>
        <taxon>Hexapoda</taxon>
        <taxon>Insecta</taxon>
        <taxon>Pterygota</taxon>
        <taxon>Neoptera</taxon>
        <taxon>Endopterygota</taxon>
        <taxon>Hymenoptera</taxon>
        <taxon>Apocrita</taxon>
        <taxon>Proctotrupomorpha</taxon>
        <taxon>Chalcidoidea</taxon>
        <taxon>Trichogrammatidae</taxon>
        <taxon>Trichogramma</taxon>
    </lineage>
</organism>
<dbReference type="Gene3D" id="3.40.640.10">
    <property type="entry name" value="Type I PLP-dependent aspartate aminotransferase-like (Major domain)"/>
    <property type="match status" value="1"/>
</dbReference>
<feature type="region of interest" description="Disordered" evidence="1">
    <location>
        <begin position="883"/>
        <end position="905"/>
    </location>
</feature>
<feature type="compositionally biased region" description="Polar residues" evidence="1">
    <location>
        <begin position="1337"/>
        <end position="1360"/>
    </location>
</feature>
<gene>
    <name evidence="4" type="ORF">TBRA_LOCUS4877</name>
</gene>
<dbReference type="InterPro" id="IPR015424">
    <property type="entry name" value="PyrdxlP-dep_Trfase"/>
</dbReference>
<feature type="domain" description="Aminotransferase class V" evidence="2">
    <location>
        <begin position="281"/>
        <end position="637"/>
    </location>
</feature>
<feature type="region of interest" description="Disordered" evidence="1">
    <location>
        <begin position="985"/>
        <end position="1009"/>
    </location>
</feature>
<dbReference type="Proteomes" id="UP000479190">
    <property type="component" value="Unassembled WGS sequence"/>
</dbReference>
<feature type="compositionally biased region" description="Polar residues" evidence="1">
    <location>
        <begin position="1031"/>
        <end position="1057"/>
    </location>
</feature>
<feature type="compositionally biased region" description="Polar residues" evidence="1">
    <location>
        <begin position="1304"/>
        <end position="1317"/>
    </location>
</feature>
<reference evidence="4 5" key="1">
    <citation type="submission" date="2020-02" db="EMBL/GenBank/DDBJ databases">
        <authorList>
            <person name="Ferguson B K."/>
        </authorList>
    </citation>
    <scope>NUCLEOTIDE SEQUENCE [LARGE SCALE GENOMIC DNA]</scope>
</reference>
<evidence type="ECO:0000259" key="2">
    <source>
        <dbReference type="Pfam" id="PF00266"/>
    </source>
</evidence>
<proteinExistence type="predicted"/>
<dbReference type="GO" id="GO:0016740">
    <property type="term" value="F:transferase activity"/>
    <property type="evidence" value="ECO:0007669"/>
    <property type="project" value="UniProtKB-ARBA"/>
</dbReference>
<dbReference type="Pfam" id="PF01171">
    <property type="entry name" value="ATP_bind_3"/>
    <property type="match status" value="1"/>
</dbReference>
<feature type="region of interest" description="Disordered" evidence="1">
    <location>
        <begin position="16"/>
        <end position="41"/>
    </location>
</feature>
<feature type="compositionally biased region" description="Basic residues" evidence="1">
    <location>
        <begin position="1657"/>
        <end position="1666"/>
    </location>
</feature>
<accession>A0A6H5IBB4</accession>
<dbReference type="PANTHER" id="PTHR43686">
    <property type="entry name" value="SULFURTRANSFERASE-RELATED"/>
    <property type="match status" value="1"/>
</dbReference>
<dbReference type="InterPro" id="IPR011063">
    <property type="entry name" value="TilS/TtcA_N"/>
</dbReference>
<feature type="compositionally biased region" description="Polar residues" evidence="1">
    <location>
        <begin position="1237"/>
        <end position="1257"/>
    </location>
</feature>